<feature type="compositionally biased region" description="Polar residues" evidence="1">
    <location>
        <begin position="1"/>
        <end position="10"/>
    </location>
</feature>
<feature type="region of interest" description="Disordered" evidence="1">
    <location>
        <begin position="1"/>
        <end position="21"/>
    </location>
</feature>
<reference evidence="2" key="1">
    <citation type="submission" date="2018-01" db="EMBL/GenBank/DDBJ databases">
        <authorList>
            <person name="Mao J.F."/>
        </authorList>
    </citation>
    <scope>NUCLEOTIDE SEQUENCE</scope>
    <source>
        <strain evidence="2">Huo1</strain>
        <tissue evidence="2">Leaf</tissue>
    </source>
</reference>
<dbReference type="PANTHER" id="PTHR46250">
    <property type="entry name" value="MYB/SANT-LIKE DNA-BINDING DOMAIN PROTEIN-RELATED"/>
    <property type="match status" value="1"/>
</dbReference>
<dbReference type="AlphaFoldDB" id="A0A8X8W2I7"/>
<name>A0A8X8W2I7_SALSN</name>
<keyword evidence="3" id="KW-1185">Reference proteome</keyword>
<feature type="region of interest" description="Disordered" evidence="1">
    <location>
        <begin position="110"/>
        <end position="141"/>
    </location>
</feature>
<sequence length="300" mass="33685">MEKSMRTNGGSQAGFGNQGTGRDRLEVRQCFRSGYLQKLEDSLRQEFPRSDLKANPHIQSKIHIWKKSYGALSLVLARSGADNSARLLRNKAWPLYNDWKIVFGKNRATGDKGRDTGNIPNEFGSGPPSTNPGRESPLTVSHEDLFGEDPRAYNEPPNAAGENAHDTNARLEHLASRIGYEFDVEKAQKQLFELIGVIHRLTLGQVFDASDVILEKIERLNYFMSLPPRAREAYCFFTLDRDTEVDKCDINQTKVTTVSLCKFVVSHEPRPTLGDANLVIVLGYLDLPDLLVNHEKNDAL</sequence>
<dbReference type="EMBL" id="PNBA02000021">
    <property type="protein sequence ID" value="KAG6386932.1"/>
    <property type="molecule type" value="Genomic_DNA"/>
</dbReference>
<evidence type="ECO:0000256" key="1">
    <source>
        <dbReference type="SAM" id="MobiDB-lite"/>
    </source>
</evidence>
<comment type="caution">
    <text evidence="2">The sequence shown here is derived from an EMBL/GenBank/DDBJ whole genome shotgun (WGS) entry which is preliminary data.</text>
</comment>
<reference evidence="2" key="2">
    <citation type="submission" date="2020-08" db="EMBL/GenBank/DDBJ databases">
        <title>Plant Genome Project.</title>
        <authorList>
            <person name="Zhang R.-G."/>
        </authorList>
    </citation>
    <scope>NUCLEOTIDE SEQUENCE</scope>
    <source>
        <strain evidence="2">Huo1</strain>
        <tissue evidence="2">Leaf</tissue>
    </source>
</reference>
<evidence type="ECO:0000313" key="3">
    <source>
        <dbReference type="Proteomes" id="UP000298416"/>
    </source>
</evidence>
<accession>A0A8X8W2I7</accession>
<evidence type="ECO:0000313" key="2">
    <source>
        <dbReference type="EMBL" id="KAG6386932.1"/>
    </source>
</evidence>
<protein>
    <submittedName>
        <fullName evidence="2">Uncharacterized protein</fullName>
    </submittedName>
</protein>
<proteinExistence type="predicted"/>
<dbReference type="Proteomes" id="UP000298416">
    <property type="component" value="Unassembled WGS sequence"/>
</dbReference>
<gene>
    <name evidence="2" type="ORF">SASPL_152112</name>
</gene>
<dbReference type="PANTHER" id="PTHR46250:SF15">
    <property type="entry name" value="OS01G0523800 PROTEIN"/>
    <property type="match status" value="1"/>
</dbReference>
<organism evidence="2">
    <name type="scientific">Salvia splendens</name>
    <name type="common">Scarlet sage</name>
    <dbReference type="NCBI Taxonomy" id="180675"/>
    <lineage>
        <taxon>Eukaryota</taxon>
        <taxon>Viridiplantae</taxon>
        <taxon>Streptophyta</taxon>
        <taxon>Embryophyta</taxon>
        <taxon>Tracheophyta</taxon>
        <taxon>Spermatophyta</taxon>
        <taxon>Magnoliopsida</taxon>
        <taxon>eudicotyledons</taxon>
        <taxon>Gunneridae</taxon>
        <taxon>Pentapetalae</taxon>
        <taxon>asterids</taxon>
        <taxon>lamiids</taxon>
        <taxon>Lamiales</taxon>
        <taxon>Lamiaceae</taxon>
        <taxon>Nepetoideae</taxon>
        <taxon>Mentheae</taxon>
        <taxon>Salviinae</taxon>
        <taxon>Salvia</taxon>
        <taxon>Salvia subgen. Calosphace</taxon>
        <taxon>core Calosphace</taxon>
    </lineage>
</organism>